<dbReference type="Pfam" id="PF24809">
    <property type="entry name" value="DUF7708"/>
    <property type="match status" value="1"/>
</dbReference>
<dbReference type="Pfam" id="PF24883">
    <property type="entry name" value="NPHP3_N"/>
    <property type="match status" value="2"/>
</dbReference>
<feature type="domain" description="Nephrocystin 3-like N-terminal" evidence="3">
    <location>
        <begin position="259"/>
        <end position="294"/>
    </location>
</feature>
<dbReference type="InterPro" id="IPR056125">
    <property type="entry name" value="DUF7708"/>
</dbReference>
<dbReference type="Proteomes" id="UP001219568">
    <property type="component" value="Unassembled WGS sequence"/>
</dbReference>
<dbReference type="PANTHER" id="PTHR10039:SF14">
    <property type="entry name" value="NACHT DOMAIN-CONTAINING PROTEIN"/>
    <property type="match status" value="1"/>
</dbReference>
<feature type="domain" description="Nephrocystin 3-like N-terminal" evidence="3">
    <location>
        <begin position="303"/>
        <end position="356"/>
    </location>
</feature>
<organism evidence="4 5">
    <name type="scientific">Penicillium canescens</name>
    <dbReference type="NCBI Taxonomy" id="5083"/>
    <lineage>
        <taxon>Eukaryota</taxon>
        <taxon>Fungi</taxon>
        <taxon>Dikarya</taxon>
        <taxon>Ascomycota</taxon>
        <taxon>Pezizomycotina</taxon>
        <taxon>Eurotiomycetes</taxon>
        <taxon>Eurotiomycetidae</taxon>
        <taxon>Eurotiales</taxon>
        <taxon>Aspergillaceae</taxon>
        <taxon>Penicillium</taxon>
    </lineage>
</organism>
<evidence type="ECO:0000259" key="3">
    <source>
        <dbReference type="Pfam" id="PF24883"/>
    </source>
</evidence>
<gene>
    <name evidence="4" type="ORF">N7460_008049</name>
</gene>
<dbReference type="PANTHER" id="PTHR10039">
    <property type="entry name" value="AMELOGENIN"/>
    <property type="match status" value="1"/>
</dbReference>
<evidence type="ECO:0000256" key="1">
    <source>
        <dbReference type="ARBA" id="ARBA00022737"/>
    </source>
</evidence>
<dbReference type="EMBL" id="JAQJZL010000009">
    <property type="protein sequence ID" value="KAJ6038278.1"/>
    <property type="molecule type" value="Genomic_DNA"/>
</dbReference>
<keyword evidence="5" id="KW-1185">Reference proteome</keyword>
<evidence type="ECO:0000313" key="4">
    <source>
        <dbReference type="EMBL" id="KAJ6038278.1"/>
    </source>
</evidence>
<keyword evidence="1" id="KW-0677">Repeat</keyword>
<evidence type="ECO:0000259" key="2">
    <source>
        <dbReference type="Pfam" id="PF24809"/>
    </source>
</evidence>
<proteinExistence type="predicted"/>
<name>A0AAD6I9W6_PENCN</name>
<feature type="domain" description="DUF7708" evidence="2">
    <location>
        <begin position="68"/>
        <end position="205"/>
    </location>
</feature>
<reference evidence="4" key="1">
    <citation type="journal article" date="2023" name="IMA Fungus">
        <title>Comparative genomic study of the Penicillium genus elucidates a diverse pangenome and 15 lateral gene transfer events.</title>
        <authorList>
            <person name="Petersen C."/>
            <person name="Sorensen T."/>
            <person name="Nielsen M.R."/>
            <person name="Sondergaard T.E."/>
            <person name="Sorensen J.L."/>
            <person name="Fitzpatrick D.A."/>
            <person name="Frisvad J.C."/>
            <person name="Nielsen K.L."/>
        </authorList>
    </citation>
    <scope>NUCLEOTIDE SEQUENCE</scope>
    <source>
        <strain evidence="4">IBT 15450</strain>
    </source>
</reference>
<sequence>MMAVPDSRLAEAFLNAKRDFLSTLKSPSIIEQVSTSTSIEDINDFLHKLQTDQGNRQDLRNLRKIASYLDRLQQFSSVIEVLISSKPEILALIWGPIKLLMQMTKNVSLSFDAILDTMVKIGDSLPYFEKYTQLFKENERMADVLVLFYKDILDSYQITLNFFSAKRWIYIFESVWPKHKIKIDIVSTNIDRHRRLLTEEVNLEHIKEAHEARITILNDYQRNIDFQARQDFEAVESYISPKFYDDEFGLLQRNICERTGRWLQTDQAFQKWFDISDSSTRLVWIQGKPGAAKRNLKSNTKFARETLSNMLRCAGPTRIVIDGLDELPKGERTETLQELLEVLQDSNDTKILISSRAEKDIATALNKANPDVIRVDEKNLGCIQAYVSNRSRIWLSGSDFDEQACSEIRDLLMPLSAKAKGMFLYARIVMDNIEMCHSLDFIQRELRAPPESLEEA</sequence>
<accession>A0AAD6I9W6</accession>
<reference evidence="4" key="2">
    <citation type="submission" date="2023-01" db="EMBL/GenBank/DDBJ databases">
        <authorList>
            <person name="Petersen C."/>
        </authorList>
    </citation>
    <scope>NUCLEOTIDE SEQUENCE</scope>
    <source>
        <strain evidence="4">IBT 15450</strain>
    </source>
</reference>
<dbReference type="AlphaFoldDB" id="A0AAD6I9W6"/>
<protein>
    <submittedName>
        <fullName evidence="4">NACHT nucleoside triphosphatase</fullName>
    </submittedName>
</protein>
<evidence type="ECO:0000313" key="5">
    <source>
        <dbReference type="Proteomes" id="UP001219568"/>
    </source>
</evidence>
<dbReference type="InterPro" id="IPR056884">
    <property type="entry name" value="NPHP3-like_N"/>
</dbReference>
<comment type="caution">
    <text evidence="4">The sequence shown here is derived from an EMBL/GenBank/DDBJ whole genome shotgun (WGS) entry which is preliminary data.</text>
</comment>